<dbReference type="EMBL" id="BKCP01012625">
    <property type="protein sequence ID" value="GER56335.1"/>
    <property type="molecule type" value="Genomic_DNA"/>
</dbReference>
<proteinExistence type="predicted"/>
<comment type="caution">
    <text evidence="2">The sequence shown here is derived from an EMBL/GenBank/DDBJ whole genome shotgun (WGS) entry which is preliminary data.</text>
</comment>
<gene>
    <name evidence="2" type="ORF">STAS_34051</name>
</gene>
<dbReference type="OrthoDB" id="914235at2759"/>
<organism evidence="2 3">
    <name type="scientific">Striga asiatica</name>
    <name type="common">Asiatic witchweed</name>
    <name type="synonym">Buchnera asiatica</name>
    <dbReference type="NCBI Taxonomy" id="4170"/>
    <lineage>
        <taxon>Eukaryota</taxon>
        <taxon>Viridiplantae</taxon>
        <taxon>Streptophyta</taxon>
        <taxon>Embryophyta</taxon>
        <taxon>Tracheophyta</taxon>
        <taxon>Spermatophyta</taxon>
        <taxon>Magnoliopsida</taxon>
        <taxon>eudicotyledons</taxon>
        <taxon>Gunneridae</taxon>
        <taxon>Pentapetalae</taxon>
        <taxon>asterids</taxon>
        <taxon>lamiids</taxon>
        <taxon>Lamiales</taxon>
        <taxon>Orobanchaceae</taxon>
        <taxon>Buchnereae</taxon>
        <taxon>Striga</taxon>
    </lineage>
</organism>
<feature type="region of interest" description="Disordered" evidence="1">
    <location>
        <begin position="75"/>
        <end position="186"/>
    </location>
</feature>
<evidence type="ECO:0000256" key="1">
    <source>
        <dbReference type="SAM" id="MobiDB-lite"/>
    </source>
</evidence>
<feature type="compositionally biased region" description="Basic and acidic residues" evidence="1">
    <location>
        <begin position="83"/>
        <end position="107"/>
    </location>
</feature>
<dbReference type="Proteomes" id="UP000325081">
    <property type="component" value="Unassembled WGS sequence"/>
</dbReference>
<evidence type="ECO:0000313" key="3">
    <source>
        <dbReference type="Proteomes" id="UP000325081"/>
    </source>
</evidence>
<evidence type="ECO:0000313" key="2">
    <source>
        <dbReference type="EMBL" id="GER56335.1"/>
    </source>
</evidence>
<dbReference type="InterPro" id="IPR036163">
    <property type="entry name" value="HMA_dom_sf"/>
</dbReference>
<accession>A0A5A7RGK7</accession>
<protein>
    <submittedName>
        <fullName evidence="2">Heavy metal transport/detoxification superfamily protein</fullName>
    </submittedName>
</protein>
<keyword evidence="3" id="KW-1185">Reference proteome</keyword>
<dbReference type="SUPFAM" id="SSF55008">
    <property type="entry name" value="HMA, heavy metal-associated domain"/>
    <property type="match status" value="1"/>
</dbReference>
<reference evidence="3" key="1">
    <citation type="journal article" date="2019" name="Curr. Biol.">
        <title>Genome Sequence of Striga asiatica Provides Insight into the Evolution of Plant Parasitism.</title>
        <authorList>
            <person name="Yoshida S."/>
            <person name="Kim S."/>
            <person name="Wafula E.K."/>
            <person name="Tanskanen J."/>
            <person name="Kim Y.M."/>
            <person name="Honaas L."/>
            <person name="Yang Z."/>
            <person name="Spallek T."/>
            <person name="Conn C.E."/>
            <person name="Ichihashi Y."/>
            <person name="Cheong K."/>
            <person name="Cui S."/>
            <person name="Der J.P."/>
            <person name="Gundlach H."/>
            <person name="Jiao Y."/>
            <person name="Hori C."/>
            <person name="Ishida J.K."/>
            <person name="Kasahara H."/>
            <person name="Kiba T."/>
            <person name="Kim M.S."/>
            <person name="Koo N."/>
            <person name="Laohavisit A."/>
            <person name="Lee Y.H."/>
            <person name="Lumba S."/>
            <person name="McCourt P."/>
            <person name="Mortimer J.C."/>
            <person name="Mutuku J.M."/>
            <person name="Nomura T."/>
            <person name="Sasaki-Sekimoto Y."/>
            <person name="Seto Y."/>
            <person name="Wang Y."/>
            <person name="Wakatake T."/>
            <person name="Sakakibara H."/>
            <person name="Demura T."/>
            <person name="Yamaguchi S."/>
            <person name="Yoneyama K."/>
            <person name="Manabe R.I."/>
            <person name="Nelson D.C."/>
            <person name="Schulman A.H."/>
            <person name="Timko M.P."/>
            <person name="dePamphilis C.W."/>
            <person name="Choi D."/>
            <person name="Shirasu K."/>
        </authorList>
    </citation>
    <scope>NUCLEOTIDE SEQUENCE [LARGE SCALE GENOMIC DNA]</scope>
    <source>
        <strain evidence="3">cv. UVA1</strain>
    </source>
</reference>
<dbReference type="GO" id="GO:0046872">
    <property type="term" value="F:metal ion binding"/>
    <property type="evidence" value="ECO:0007669"/>
    <property type="project" value="InterPro"/>
</dbReference>
<sequence length="263" mass="28666">MAAEKVTTMVLKVDLQCPMCYKDTKKALCKFPQVRDQIYDEKANTVTIKVLCCSPEKIRDKLCCKGGKAIKSITIVESGKPNGPDKPKEAAEKPKEKEKPNGPEKPKVLIVEQPNHAGNKPKNGEKPKDAGKPKNGEKPKDAGKPNDTEKSKPNGKPDKPKEAPKPEPTKILGPIEQMRGPEPGPVQGVPSVFPYVGPSYAGPYGFTGPAQPIYHEGFYDYGHMKGYECGYGYGYGYGSGRAANGNKCESEYSDEENQLCSIM</sequence>
<feature type="compositionally biased region" description="Basic and acidic residues" evidence="1">
    <location>
        <begin position="122"/>
        <end position="168"/>
    </location>
</feature>
<dbReference type="PANTHER" id="PTHR47005:SF5">
    <property type="entry name" value="HEAVY METAL TRANSPORT_DETOXIFICATION SUPERFAMILY PROTEIN"/>
    <property type="match status" value="1"/>
</dbReference>
<dbReference type="AlphaFoldDB" id="A0A5A7RGK7"/>
<name>A0A5A7RGK7_STRAF</name>
<dbReference type="PANTHER" id="PTHR47005">
    <property type="entry name" value="HEAVY METAL TRANSPORT/DETOXIFICATION SUPERFAMILY PROTEIN"/>
    <property type="match status" value="1"/>
</dbReference>